<feature type="region of interest" description="Disordered" evidence="1">
    <location>
        <begin position="1"/>
        <end position="430"/>
    </location>
</feature>
<gene>
    <name evidence="2" type="ORF">GUITHDRAFT_165916</name>
</gene>
<name>L1IIG2_GUITC</name>
<feature type="compositionally biased region" description="Basic and acidic residues" evidence="1">
    <location>
        <begin position="216"/>
        <end position="266"/>
    </location>
</feature>
<feature type="compositionally biased region" description="Acidic residues" evidence="1">
    <location>
        <begin position="140"/>
        <end position="149"/>
    </location>
</feature>
<feature type="compositionally biased region" description="Basic and acidic residues" evidence="1">
    <location>
        <begin position="521"/>
        <end position="540"/>
    </location>
</feature>
<evidence type="ECO:0000313" key="3">
    <source>
        <dbReference type="EnsemblProtists" id="EKX35605"/>
    </source>
</evidence>
<dbReference type="EnsemblProtists" id="EKX35605">
    <property type="protein sequence ID" value="EKX35605"/>
    <property type="gene ID" value="GUITHDRAFT_165916"/>
</dbReference>
<organism evidence="2">
    <name type="scientific">Guillardia theta (strain CCMP2712)</name>
    <name type="common">Cryptophyte</name>
    <dbReference type="NCBI Taxonomy" id="905079"/>
    <lineage>
        <taxon>Eukaryota</taxon>
        <taxon>Cryptophyceae</taxon>
        <taxon>Pyrenomonadales</taxon>
        <taxon>Geminigeraceae</taxon>
        <taxon>Guillardia</taxon>
    </lineage>
</organism>
<dbReference type="EMBL" id="JH993087">
    <property type="protein sequence ID" value="EKX35605.1"/>
    <property type="molecule type" value="Genomic_DNA"/>
</dbReference>
<feature type="compositionally biased region" description="Basic and acidic residues" evidence="1">
    <location>
        <begin position="364"/>
        <end position="386"/>
    </location>
</feature>
<evidence type="ECO:0000256" key="1">
    <source>
        <dbReference type="SAM" id="MobiDB-lite"/>
    </source>
</evidence>
<feature type="compositionally biased region" description="Low complexity" evidence="1">
    <location>
        <begin position="19"/>
        <end position="41"/>
    </location>
</feature>
<dbReference type="HOGENOM" id="CLU_312962_0_0_1"/>
<reference evidence="4" key="2">
    <citation type="submission" date="2012-11" db="EMBL/GenBank/DDBJ databases">
        <authorList>
            <person name="Kuo A."/>
            <person name="Curtis B.A."/>
            <person name="Tanifuji G."/>
            <person name="Burki F."/>
            <person name="Gruber A."/>
            <person name="Irimia M."/>
            <person name="Maruyama S."/>
            <person name="Arias M.C."/>
            <person name="Ball S.G."/>
            <person name="Gile G.H."/>
            <person name="Hirakawa Y."/>
            <person name="Hopkins J.F."/>
            <person name="Rensing S.A."/>
            <person name="Schmutz J."/>
            <person name="Symeonidi A."/>
            <person name="Elias M."/>
            <person name="Eveleigh R.J."/>
            <person name="Herman E.K."/>
            <person name="Klute M.J."/>
            <person name="Nakayama T."/>
            <person name="Obornik M."/>
            <person name="Reyes-Prieto A."/>
            <person name="Armbrust E.V."/>
            <person name="Aves S.J."/>
            <person name="Beiko R.G."/>
            <person name="Coutinho P."/>
            <person name="Dacks J.B."/>
            <person name="Durnford D.G."/>
            <person name="Fast N.M."/>
            <person name="Green B.R."/>
            <person name="Grisdale C."/>
            <person name="Hempe F."/>
            <person name="Henrissat B."/>
            <person name="Hoppner M.P."/>
            <person name="Ishida K.-I."/>
            <person name="Kim E."/>
            <person name="Koreny L."/>
            <person name="Kroth P.G."/>
            <person name="Liu Y."/>
            <person name="Malik S.-B."/>
            <person name="Maier U.G."/>
            <person name="McRose D."/>
            <person name="Mock T."/>
            <person name="Neilson J.A."/>
            <person name="Onodera N.T."/>
            <person name="Poole A.M."/>
            <person name="Pritham E.J."/>
            <person name="Richards T.A."/>
            <person name="Rocap G."/>
            <person name="Roy S.W."/>
            <person name="Sarai C."/>
            <person name="Schaack S."/>
            <person name="Shirato S."/>
            <person name="Slamovits C.H."/>
            <person name="Spencer D.F."/>
            <person name="Suzuki S."/>
            <person name="Worden A.Z."/>
            <person name="Zauner S."/>
            <person name="Barry K."/>
            <person name="Bell C."/>
            <person name="Bharti A.K."/>
            <person name="Crow J.A."/>
            <person name="Grimwood J."/>
            <person name="Kramer R."/>
            <person name="Lindquist E."/>
            <person name="Lucas S."/>
            <person name="Salamov A."/>
            <person name="McFadden G.I."/>
            <person name="Lane C.E."/>
            <person name="Keeling P.J."/>
            <person name="Gray M.W."/>
            <person name="Grigoriev I.V."/>
            <person name="Archibald J.M."/>
        </authorList>
    </citation>
    <scope>NUCLEOTIDE SEQUENCE</scope>
    <source>
        <strain evidence="4">CCMP2712</strain>
    </source>
</reference>
<dbReference type="PaxDb" id="55529-EKX35605"/>
<feature type="compositionally biased region" description="Basic and acidic residues" evidence="1">
    <location>
        <begin position="547"/>
        <end position="558"/>
    </location>
</feature>
<feature type="compositionally biased region" description="Pro residues" evidence="1">
    <location>
        <begin position="759"/>
        <end position="812"/>
    </location>
</feature>
<feature type="compositionally biased region" description="Basic and acidic residues" evidence="1">
    <location>
        <begin position="406"/>
        <end position="430"/>
    </location>
</feature>
<feature type="compositionally biased region" description="Basic and acidic residues" evidence="1">
    <location>
        <begin position="49"/>
        <end position="71"/>
    </location>
</feature>
<dbReference type="KEGG" id="gtt:GUITHDRAFT_165916"/>
<dbReference type="AlphaFoldDB" id="L1IIG2"/>
<feature type="compositionally biased region" description="Polar residues" evidence="1">
    <location>
        <begin position="116"/>
        <end position="136"/>
    </location>
</feature>
<feature type="compositionally biased region" description="Low complexity" evidence="1">
    <location>
        <begin position="290"/>
        <end position="306"/>
    </location>
</feature>
<dbReference type="Proteomes" id="UP000011087">
    <property type="component" value="Unassembled WGS sequence"/>
</dbReference>
<feature type="compositionally biased region" description="Basic and acidic residues" evidence="1">
    <location>
        <begin position="274"/>
        <end position="289"/>
    </location>
</feature>
<protein>
    <submittedName>
        <fullName evidence="2 3">Uncharacterized protein</fullName>
    </submittedName>
</protein>
<keyword evidence="4" id="KW-1185">Reference proteome</keyword>
<evidence type="ECO:0000313" key="2">
    <source>
        <dbReference type="EMBL" id="EKX35605.1"/>
    </source>
</evidence>
<dbReference type="OMA" id="CHEWERI"/>
<proteinExistence type="predicted"/>
<evidence type="ECO:0000313" key="4">
    <source>
        <dbReference type="Proteomes" id="UP000011087"/>
    </source>
</evidence>
<feature type="region of interest" description="Disordered" evidence="1">
    <location>
        <begin position="487"/>
        <end position="558"/>
    </location>
</feature>
<dbReference type="RefSeq" id="XP_005822585.1">
    <property type="nucleotide sequence ID" value="XM_005822528.1"/>
</dbReference>
<feature type="compositionally biased region" description="Basic and acidic residues" evidence="1">
    <location>
        <begin position="490"/>
        <end position="499"/>
    </location>
</feature>
<sequence>MADFRSVLKKTGLREEAETTSPSTASAPKASPPAKSASPSKVVKGAASPKDDDLQKKLAARRQWEQEEEKKKKSHAAAAAPPQGRGGQANVGSAPGVIPPAEDLQAKLARRRQWESEASSAGNEPSAPSSSMQKPSKNGEEEEEEEEEESNKLPPWKQGVAGSSKQSPAKKEEVIKSEAPKVSSAPVLSAPGVVPPAEDLASKLARRRQWENGSSSEEKVGKQEQNVKEVAKNGTAERPREEDRAEVKESTVKEDAAVKADERVEAPVKASEAATRREEAEKVVEKTEGLKTGLKKTGLLPSSSSSPSPPAQPKDDEETVERAKQLLASARQQKEESSRVKKLAASSLFREEEEEEEGTRSPLFKKDVKEAKQADQLFKEKPHPTKVDPPSKAQTFFEEETGELTAEERRKLEEEDRRAQEEAKMLEQKTKEAQARAIMLRQRAQSAMFDDDVDETEALLQKMKTRKEDDNGASLVNKMKEIGSSYKAAMVKEREHKQEASQASQEEEREERNDFDEEKEVSEAIKKLDMHRGPREEEAHPASGGQRAEKSFQDKKGTFEQAGEIFTYGGASVLYEKKGSPAPPSKGKVPPKKPENPPPRPEAPQVVTPTLTAKEKSLFGAEEEEETSARTNPKSSLKLLFGDGGEEEKPKKKPSSSSSSLFEADFKGSESKAAPTETAKISGDSLRPAVLSGGAVDPLMKAVVDEQEQEKTKGFASVDVSDLKIPLKQAETSLSPQKPQGKEETSVLIPTEDEKPKRPPAPPPVPPPSVPPPTAAPPHVKAPPPPSAPPPGVPLPSAPPPSAPPPSVPPPSSSSHSPLEGRILQRRRRNDLLLLQANLLLLRALRLPSPDRWKLLLNAPLLLLPLERSQLKQLRVSGCSAGTTRRTEEGLCLEAARAPASLTTDQRGHCRSVGARLGVTGYGAVGLAGLALSVTGD</sequence>
<accession>L1IIG2</accession>
<dbReference type="GeneID" id="17292349"/>
<feature type="region of interest" description="Disordered" evidence="1">
    <location>
        <begin position="575"/>
        <end position="819"/>
    </location>
</feature>
<feature type="compositionally biased region" description="Basic and acidic residues" evidence="1">
    <location>
        <begin position="169"/>
        <end position="179"/>
    </location>
</feature>
<reference evidence="3" key="3">
    <citation type="submission" date="2015-06" db="UniProtKB">
        <authorList>
            <consortium name="EnsemblProtists"/>
        </authorList>
    </citation>
    <scope>IDENTIFICATION</scope>
</reference>
<feature type="compositionally biased region" description="Acidic residues" evidence="1">
    <location>
        <begin position="505"/>
        <end position="520"/>
    </location>
</feature>
<reference evidence="2 4" key="1">
    <citation type="journal article" date="2012" name="Nature">
        <title>Algal genomes reveal evolutionary mosaicism and the fate of nucleomorphs.</title>
        <authorList>
            <consortium name="DOE Joint Genome Institute"/>
            <person name="Curtis B.A."/>
            <person name="Tanifuji G."/>
            <person name="Burki F."/>
            <person name="Gruber A."/>
            <person name="Irimia M."/>
            <person name="Maruyama S."/>
            <person name="Arias M.C."/>
            <person name="Ball S.G."/>
            <person name="Gile G.H."/>
            <person name="Hirakawa Y."/>
            <person name="Hopkins J.F."/>
            <person name="Kuo A."/>
            <person name="Rensing S.A."/>
            <person name="Schmutz J."/>
            <person name="Symeonidi A."/>
            <person name="Elias M."/>
            <person name="Eveleigh R.J."/>
            <person name="Herman E.K."/>
            <person name="Klute M.J."/>
            <person name="Nakayama T."/>
            <person name="Obornik M."/>
            <person name="Reyes-Prieto A."/>
            <person name="Armbrust E.V."/>
            <person name="Aves S.J."/>
            <person name="Beiko R.G."/>
            <person name="Coutinho P."/>
            <person name="Dacks J.B."/>
            <person name="Durnford D.G."/>
            <person name="Fast N.M."/>
            <person name="Green B.R."/>
            <person name="Grisdale C.J."/>
            <person name="Hempel F."/>
            <person name="Henrissat B."/>
            <person name="Hoppner M.P."/>
            <person name="Ishida K."/>
            <person name="Kim E."/>
            <person name="Koreny L."/>
            <person name="Kroth P.G."/>
            <person name="Liu Y."/>
            <person name="Malik S.B."/>
            <person name="Maier U.G."/>
            <person name="McRose D."/>
            <person name="Mock T."/>
            <person name="Neilson J.A."/>
            <person name="Onodera N.T."/>
            <person name="Poole A.M."/>
            <person name="Pritham E.J."/>
            <person name="Richards T.A."/>
            <person name="Rocap G."/>
            <person name="Roy S.W."/>
            <person name="Sarai C."/>
            <person name="Schaack S."/>
            <person name="Shirato S."/>
            <person name="Slamovits C.H."/>
            <person name="Spencer D.F."/>
            <person name="Suzuki S."/>
            <person name="Worden A.Z."/>
            <person name="Zauner S."/>
            <person name="Barry K."/>
            <person name="Bell C."/>
            <person name="Bharti A.K."/>
            <person name="Crow J.A."/>
            <person name="Grimwood J."/>
            <person name="Kramer R."/>
            <person name="Lindquist E."/>
            <person name="Lucas S."/>
            <person name="Salamov A."/>
            <person name="McFadden G.I."/>
            <person name="Lane C.E."/>
            <person name="Keeling P.J."/>
            <person name="Gray M.W."/>
            <person name="Grigoriev I.V."/>
            <person name="Archibald J.M."/>
        </authorList>
    </citation>
    <scope>NUCLEOTIDE SEQUENCE</scope>
    <source>
        <strain evidence="2 4">CCMP2712</strain>
    </source>
</reference>